<accession>A0A1G7C179</accession>
<dbReference type="CDD" id="cd19074">
    <property type="entry name" value="Aldo_ket_red_shaker-like"/>
    <property type="match status" value="1"/>
</dbReference>
<dbReference type="STRING" id="58114.SAMN05216270_11890"/>
<keyword evidence="1" id="KW-0560">Oxidoreductase</keyword>
<dbReference type="Pfam" id="PF00248">
    <property type="entry name" value="Aldo_ket_red"/>
    <property type="match status" value="1"/>
</dbReference>
<dbReference type="EMBL" id="FNAD01000018">
    <property type="protein sequence ID" value="SDE33023.1"/>
    <property type="molecule type" value="Genomic_DNA"/>
</dbReference>
<dbReference type="OrthoDB" id="9768793at2"/>
<name>A0A1G7C179_9ACTN</name>
<feature type="domain" description="NADP-dependent oxidoreductase" evidence="2">
    <location>
        <begin position="17"/>
        <end position="312"/>
    </location>
</feature>
<evidence type="ECO:0000313" key="4">
    <source>
        <dbReference type="Proteomes" id="UP000198949"/>
    </source>
</evidence>
<dbReference type="Gene3D" id="3.20.20.100">
    <property type="entry name" value="NADP-dependent oxidoreductase domain"/>
    <property type="match status" value="1"/>
</dbReference>
<dbReference type="Proteomes" id="UP000198949">
    <property type="component" value="Unassembled WGS sequence"/>
</dbReference>
<dbReference type="SUPFAM" id="SSF51430">
    <property type="entry name" value="NAD(P)-linked oxidoreductase"/>
    <property type="match status" value="1"/>
</dbReference>
<dbReference type="GO" id="GO:0005829">
    <property type="term" value="C:cytosol"/>
    <property type="evidence" value="ECO:0007669"/>
    <property type="project" value="TreeGrafter"/>
</dbReference>
<evidence type="ECO:0000313" key="3">
    <source>
        <dbReference type="EMBL" id="SDE33023.1"/>
    </source>
</evidence>
<dbReference type="InterPro" id="IPR036812">
    <property type="entry name" value="NAD(P)_OxRdtase_dom_sf"/>
</dbReference>
<dbReference type="AlphaFoldDB" id="A0A1G7C179"/>
<gene>
    <name evidence="3" type="ORF">SAMN05216270_11890</name>
</gene>
<sequence length="341" mass="36502">MEYRRLGGSGLKVSVITYGNWLPGADPSLTADCVHAALDVGITTFDTADIYGRPEFGAGERALGEALAGVRRESVVLATKVCMPVGDGPYDKGLSRKHIMEGCEGSLRRLGTDHIDLYQAHRYDEETPLEETMVAFADLVHQGKVGYLGVSEWTAPQIDAAAALATELRVPLVSNQPQYSLLWRVVEERVVPQCLESGLSQIVFSPLAQGVLTGKYLPGQAPPETSRAAGKESERFVGRYMSDAVLGAVARLDPIAKELGASVAQLALAWVLGRPTVASAVMGASRPEQIRDNVAGAGLKLEGDVLAAVDAAFIDSEHGDLVERDPAKTAQMFAIMDAWKR</sequence>
<keyword evidence="4" id="KW-1185">Reference proteome</keyword>
<dbReference type="InterPro" id="IPR050523">
    <property type="entry name" value="AKR_Detox_Biosynth"/>
</dbReference>
<evidence type="ECO:0000256" key="1">
    <source>
        <dbReference type="ARBA" id="ARBA00023002"/>
    </source>
</evidence>
<dbReference type="PANTHER" id="PTHR43364:SF4">
    <property type="entry name" value="NAD(P)-LINKED OXIDOREDUCTASE SUPERFAMILY PROTEIN"/>
    <property type="match status" value="1"/>
</dbReference>
<dbReference type="InterPro" id="IPR023210">
    <property type="entry name" value="NADP_OxRdtase_dom"/>
</dbReference>
<protein>
    <submittedName>
        <fullName evidence="3">Predicted oxidoreductase</fullName>
    </submittedName>
</protein>
<reference evidence="4" key="1">
    <citation type="submission" date="2016-10" db="EMBL/GenBank/DDBJ databases">
        <authorList>
            <person name="Varghese N."/>
            <person name="Submissions S."/>
        </authorList>
    </citation>
    <scope>NUCLEOTIDE SEQUENCE [LARGE SCALE GENOMIC DNA]</scope>
    <source>
        <strain evidence="4">CGMCC 4.3516</strain>
    </source>
</reference>
<dbReference type="GO" id="GO:0016491">
    <property type="term" value="F:oxidoreductase activity"/>
    <property type="evidence" value="ECO:0007669"/>
    <property type="project" value="UniProtKB-KW"/>
</dbReference>
<dbReference type="RefSeq" id="WP_091039929.1">
    <property type="nucleotide sequence ID" value="NZ_FNAD01000018.1"/>
</dbReference>
<dbReference type="PANTHER" id="PTHR43364">
    <property type="entry name" value="NADH-SPECIFIC METHYLGLYOXAL REDUCTASE-RELATED"/>
    <property type="match status" value="1"/>
</dbReference>
<evidence type="ECO:0000259" key="2">
    <source>
        <dbReference type="Pfam" id="PF00248"/>
    </source>
</evidence>
<organism evidence="3 4">
    <name type="scientific">Glycomyces harbinensis</name>
    <dbReference type="NCBI Taxonomy" id="58114"/>
    <lineage>
        <taxon>Bacteria</taxon>
        <taxon>Bacillati</taxon>
        <taxon>Actinomycetota</taxon>
        <taxon>Actinomycetes</taxon>
        <taxon>Glycomycetales</taxon>
        <taxon>Glycomycetaceae</taxon>
        <taxon>Glycomyces</taxon>
    </lineage>
</organism>
<dbReference type="FunFam" id="3.20.20.100:FF:000004">
    <property type="entry name" value="Oxidoreductase, aldo/keto reductase"/>
    <property type="match status" value="1"/>
</dbReference>
<proteinExistence type="predicted"/>